<dbReference type="EMBL" id="RYZS01000001">
    <property type="protein sequence ID" value="RVU94092.1"/>
    <property type="molecule type" value="Genomic_DNA"/>
</dbReference>
<dbReference type="PANTHER" id="PTHR30249">
    <property type="entry name" value="PUTATIVE SEROTONIN TRANSPORTER"/>
    <property type="match status" value="1"/>
</dbReference>
<dbReference type="Proteomes" id="UP000288388">
    <property type="component" value="Unassembled WGS sequence"/>
</dbReference>
<evidence type="ECO:0000313" key="6">
    <source>
        <dbReference type="EMBL" id="RVU94092.1"/>
    </source>
</evidence>
<dbReference type="AlphaFoldDB" id="A0A437UKC1"/>
<evidence type="ECO:0000256" key="3">
    <source>
        <dbReference type="ARBA" id="ARBA00022989"/>
    </source>
</evidence>
<accession>A0A437UKC1</accession>
<reference evidence="6 7" key="1">
    <citation type="submission" date="2018-12" db="EMBL/GenBank/DDBJ databases">
        <title>A novel vanA-carrying plasmid in a clinical isolate of Enterococcus avium.</title>
        <authorList>
            <person name="Bernasconi O.J."/>
            <person name="Luzzaro F."/>
            <person name="Endimiani A."/>
        </authorList>
    </citation>
    <scope>NUCLEOTIDE SEQUENCE [LARGE SCALE GENOMIC DNA]</scope>
    <source>
        <strain evidence="6 7">LC0559/18</strain>
    </source>
</reference>
<keyword evidence="3 5" id="KW-1133">Transmembrane helix</keyword>
<keyword evidence="2 5" id="KW-0812">Transmembrane</keyword>
<evidence type="ECO:0000256" key="2">
    <source>
        <dbReference type="ARBA" id="ARBA00022692"/>
    </source>
</evidence>
<dbReference type="GO" id="GO:0016020">
    <property type="term" value="C:membrane"/>
    <property type="evidence" value="ECO:0007669"/>
    <property type="project" value="UniProtKB-SubCell"/>
</dbReference>
<dbReference type="InterPro" id="IPR007300">
    <property type="entry name" value="CidB/LrgB"/>
</dbReference>
<feature type="transmembrane region" description="Helical" evidence="5">
    <location>
        <begin position="91"/>
        <end position="113"/>
    </location>
</feature>
<protein>
    <submittedName>
        <fullName evidence="6">LrgB family protein</fullName>
    </submittedName>
</protein>
<comment type="subcellular location">
    <subcellularLocation>
        <location evidence="1">Membrane</location>
        <topology evidence="1">Multi-pass membrane protein</topology>
    </subcellularLocation>
</comment>
<proteinExistence type="predicted"/>
<feature type="transmembrane region" description="Helical" evidence="5">
    <location>
        <begin position="6"/>
        <end position="23"/>
    </location>
</feature>
<comment type="caution">
    <text evidence="6">The sequence shown here is derived from an EMBL/GenBank/DDBJ whole genome shotgun (WGS) entry which is preliminary data.</text>
</comment>
<organism evidence="6 7">
    <name type="scientific">Enterococcus avium</name>
    <name type="common">Streptococcus avium</name>
    <dbReference type="NCBI Taxonomy" id="33945"/>
    <lineage>
        <taxon>Bacteria</taxon>
        <taxon>Bacillati</taxon>
        <taxon>Bacillota</taxon>
        <taxon>Bacilli</taxon>
        <taxon>Lactobacillales</taxon>
        <taxon>Enterococcaceae</taxon>
        <taxon>Enterococcus</taxon>
    </lineage>
</organism>
<feature type="transmembrane region" description="Helical" evidence="5">
    <location>
        <begin position="30"/>
        <end position="49"/>
    </location>
</feature>
<evidence type="ECO:0000256" key="4">
    <source>
        <dbReference type="ARBA" id="ARBA00023136"/>
    </source>
</evidence>
<feature type="transmembrane region" description="Helical" evidence="5">
    <location>
        <begin position="206"/>
        <end position="227"/>
    </location>
</feature>
<feature type="transmembrane region" description="Helical" evidence="5">
    <location>
        <begin position="147"/>
        <end position="166"/>
    </location>
</feature>
<feature type="transmembrane region" description="Helical" evidence="5">
    <location>
        <begin position="61"/>
        <end position="79"/>
    </location>
</feature>
<sequence>MISALASNPLFGLALTLLIYLAMEKLLSKVNIPFINPLIASVVIIIILLKFSGISYQEYNIGGNLFTMMITPATVALALPLYQNFDKLKKYFLPVILGTLVGVVLNCLLSVGIGRLFSLKQGIVVSLLPKSVTTAISVDLSSQMGGISPVTLAIVVSTGIFGALVGTKVFQLFNIQSPVAKGIALGSTSHAIGTGRAIELGELEGILAGLCICVNGLVTVALLPILFRLFEGL</sequence>
<keyword evidence="4 5" id="KW-0472">Membrane</keyword>
<evidence type="ECO:0000313" key="7">
    <source>
        <dbReference type="Proteomes" id="UP000288388"/>
    </source>
</evidence>
<evidence type="ECO:0000256" key="1">
    <source>
        <dbReference type="ARBA" id="ARBA00004141"/>
    </source>
</evidence>
<name>A0A437UKC1_ENTAV</name>
<gene>
    <name evidence="6" type="ORF">EK398_04005</name>
</gene>
<dbReference type="PANTHER" id="PTHR30249:SF0">
    <property type="entry name" value="PLASTIDAL GLYCOLATE_GLYCERATE TRANSLOCATOR 1, CHLOROPLASTIC"/>
    <property type="match status" value="1"/>
</dbReference>
<evidence type="ECO:0000256" key="5">
    <source>
        <dbReference type="SAM" id="Phobius"/>
    </source>
</evidence>
<dbReference type="Pfam" id="PF04172">
    <property type="entry name" value="LrgB"/>
    <property type="match status" value="1"/>
</dbReference>